<dbReference type="SUPFAM" id="SSF159888">
    <property type="entry name" value="YdhG-like"/>
    <property type="match status" value="1"/>
</dbReference>
<dbReference type="InterPro" id="IPR014922">
    <property type="entry name" value="YdhG-like"/>
</dbReference>
<gene>
    <name evidence="2" type="ORF">ACFOW1_10215</name>
</gene>
<protein>
    <submittedName>
        <fullName evidence="2">YdeI family protein</fullName>
    </submittedName>
</protein>
<evidence type="ECO:0000313" key="2">
    <source>
        <dbReference type="EMBL" id="MFC4232266.1"/>
    </source>
</evidence>
<evidence type="ECO:0000313" key="3">
    <source>
        <dbReference type="Proteomes" id="UP001595906"/>
    </source>
</evidence>
<evidence type="ECO:0000259" key="1">
    <source>
        <dbReference type="Pfam" id="PF08818"/>
    </source>
</evidence>
<organism evidence="2 3">
    <name type="scientific">Parasediminibacterium paludis</name>
    <dbReference type="NCBI Taxonomy" id="908966"/>
    <lineage>
        <taxon>Bacteria</taxon>
        <taxon>Pseudomonadati</taxon>
        <taxon>Bacteroidota</taxon>
        <taxon>Chitinophagia</taxon>
        <taxon>Chitinophagales</taxon>
        <taxon>Chitinophagaceae</taxon>
        <taxon>Parasediminibacterium</taxon>
    </lineage>
</organism>
<name>A0ABV8PXV7_9BACT</name>
<dbReference type="EMBL" id="JBHSDC010000019">
    <property type="protein sequence ID" value="MFC4232266.1"/>
    <property type="molecule type" value="Genomic_DNA"/>
</dbReference>
<accession>A0ABV8PXV7</accession>
<comment type="caution">
    <text evidence="2">The sequence shown here is derived from an EMBL/GenBank/DDBJ whole genome shotgun (WGS) entry which is preliminary data.</text>
</comment>
<reference evidence="3" key="1">
    <citation type="journal article" date="2019" name="Int. J. Syst. Evol. Microbiol.">
        <title>The Global Catalogue of Microorganisms (GCM) 10K type strain sequencing project: providing services to taxonomists for standard genome sequencing and annotation.</title>
        <authorList>
            <consortium name="The Broad Institute Genomics Platform"/>
            <consortium name="The Broad Institute Genome Sequencing Center for Infectious Disease"/>
            <person name="Wu L."/>
            <person name="Ma J."/>
        </authorList>
    </citation>
    <scope>NUCLEOTIDE SEQUENCE [LARGE SCALE GENOMIC DNA]</scope>
    <source>
        <strain evidence="3">CECT 8010</strain>
    </source>
</reference>
<dbReference type="Gene3D" id="3.90.1150.200">
    <property type="match status" value="1"/>
</dbReference>
<dbReference type="Pfam" id="PF13376">
    <property type="entry name" value="OmdA"/>
    <property type="match status" value="1"/>
</dbReference>
<keyword evidence="3" id="KW-1185">Reference proteome</keyword>
<dbReference type="Proteomes" id="UP001595906">
    <property type="component" value="Unassembled WGS sequence"/>
</dbReference>
<proteinExistence type="predicted"/>
<dbReference type="RefSeq" id="WP_379014051.1">
    <property type="nucleotide sequence ID" value="NZ_JBHSDC010000019.1"/>
</dbReference>
<feature type="domain" description="YdhG-like" evidence="1">
    <location>
        <begin position="19"/>
        <end position="114"/>
    </location>
</feature>
<sequence>MPTNPAIDAYIAKAQPFAQPILLHLRKLVHKACPNVEEKIKWGMPFFDYKGPMANMAAFKQHCSFGFWKASLMNDPALLETAQSEVAMGHLGKITSLQDLPTDTQIIAYIKEAMQLNEECKKVVKAKPASASKELAIPEYITEAIKQNELASATFQAFPPSHKKEYVVWIDEAKTEVTKQKRLAKAIETMAEGKPYNWQYMDKYKKA</sequence>
<dbReference type="Pfam" id="PF08818">
    <property type="entry name" value="DUF1801"/>
    <property type="match status" value="1"/>
</dbReference>